<name>A0A851GJL1_9BACT</name>
<proteinExistence type="predicted"/>
<gene>
    <name evidence="2" type="ORF">HW115_04570</name>
</gene>
<dbReference type="EMBL" id="JACBAZ010000001">
    <property type="protein sequence ID" value="NWK54870.1"/>
    <property type="molecule type" value="Genomic_DNA"/>
</dbReference>
<evidence type="ECO:0000313" key="3">
    <source>
        <dbReference type="Proteomes" id="UP000557872"/>
    </source>
</evidence>
<organism evidence="2 3">
    <name type="scientific">Oceaniferula marina</name>
    <dbReference type="NCBI Taxonomy" id="2748318"/>
    <lineage>
        <taxon>Bacteria</taxon>
        <taxon>Pseudomonadati</taxon>
        <taxon>Verrucomicrobiota</taxon>
        <taxon>Verrucomicrobiia</taxon>
        <taxon>Verrucomicrobiales</taxon>
        <taxon>Verrucomicrobiaceae</taxon>
        <taxon>Oceaniferula</taxon>
    </lineage>
</organism>
<comment type="caution">
    <text evidence="2">The sequence shown here is derived from an EMBL/GenBank/DDBJ whole genome shotgun (WGS) entry which is preliminary data.</text>
</comment>
<keyword evidence="3" id="KW-1185">Reference proteome</keyword>
<keyword evidence="1" id="KW-0812">Transmembrane</keyword>
<keyword evidence="1" id="KW-1133">Transmembrane helix</keyword>
<keyword evidence="1" id="KW-0472">Membrane</keyword>
<sequence length="137" mass="16048">MQQTKFDQWLKETFLYETHILTMRLPDDPLPRGVVIKELDQKSKADYRYCLEIASGKKVEQVIAHLKENNMMYATHVVEVPKSYKRLIAPEGKSFSLMWIMRGIGLVLLLGFLYGTFKLMQNQGLMRVLDETMKDFQ</sequence>
<accession>A0A851GJL1</accession>
<feature type="transmembrane region" description="Helical" evidence="1">
    <location>
        <begin position="99"/>
        <end position="117"/>
    </location>
</feature>
<dbReference type="Proteomes" id="UP000557872">
    <property type="component" value="Unassembled WGS sequence"/>
</dbReference>
<evidence type="ECO:0000256" key="1">
    <source>
        <dbReference type="SAM" id="Phobius"/>
    </source>
</evidence>
<dbReference type="RefSeq" id="WP_178931373.1">
    <property type="nucleotide sequence ID" value="NZ_JACBAZ010000001.1"/>
</dbReference>
<evidence type="ECO:0000313" key="2">
    <source>
        <dbReference type="EMBL" id="NWK54870.1"/>
    </source>
</evidence>
<protein>
    <submittedName>
        <fullName evidence="2">Uncharacterized protein</fullName>
    </submittedName>
</protein>
<reference evidence="2 3" key="1">
    <citation type="submission" date="2020-07" db="EMBL/GenBank/DDBJ databases">
        <title>Roseicoccus Jingziensis gen. nov., sp. nov., isolated from coastal seawater.</title>
        <authorList>
            <person name="Feng X."/>
        </authorList>
    </citation>
    <scope>NUCLEOTIDE SEQUENCE [LARGE SCALE GENOMIC DNA]</scope>
    <source>
        <strain evidence="2 3">N1E253</strain>
    </source>
</reference>
<dbReference type="AlphaFoldDB" id="A0A851GJL1"/>